<evidence type="ECO:0000256" key="6">
    <source>
        <dbReference type="ARBA" id="ARBA00022840"/>
    </source>
</evidence>
<proteinExistence type="predicted"/>
<evidence type="ECO:0000256" key="5">
    <source>
        <dbReference type="ARBA" id="ARBA00022777"/>
    </source>
</evidence>
<dbReference type="InterPro" id="IPR020568">
    <property type="entry name" value="Ribosomal_Su5_D2-typ_SF"/>
</dbReference>
<dbReference type="EMBL" id="CP129682">
    <property type="protein sequence ID" value="XDS48955.1"/>
    <property type="molecule type" value="Genomic_DNA"/>
</dbReference>
<protein>
    <submittedName>
        <fullName evidence="12">Mevalonate kinase</fullName>
        <ecNumber evidence="12">2.7.1.36</ecNumber>
    </submittedName>
</protein>
<dbReference type="InterPro" id="IPR036554">
    <property type="entry name" value="GHMP_kinase_C_sf"/>
</dbReference>
<dbReference type="InterPro" id="IPR013750">
    <property type="entry name" value="GHMP_kinase_C_dom"/>
</dbReference>
<dbReference type="GO" id="GO:0005524">
    <property type="term" value="F:ATP binding"/>
    <property type="evidence" value="ECO:0007669"/>
    <property type="project" value="UniProtKB-KW"/>
</dbReference>
<dbReference type="GO" id="GO:0019287">
    <property type="term" value="P:isopentenyl diphosphate biosynthetic process, mevalonate pathway"/>
    <property type="evidence" value="ECO:0007669"/>
    <property type="project" value="TreeGrafter"/>
</dbReference>
<evidence type="ECO:0000259" key="10">
    <source>
        <dbReference type="Pfam" id="PF00288"/>
    </source>
</evidence>
<keyword evidence="5 12" id="KW-0418">Kinase</keyword>
<feature type="domain" description="GHMP kinase C-terminal" evidence="11">
    <location>
        <begin position="274"/>
        <end position="351"/>
    </location>
</feature>
<keyword evidence="8" id="KW-0443">Lipid metabolism</keyword>
<dbReference type="AlphaFoldDB" id="A0AB39UBY4"/>
<keyword evidence="1" id="KW-0963">Cytoplasm</keyword>
<dbReference type="Gene3D" id="3.30.70.890">
    <property type="entry name" value="GHMP kinase, C-terminal domain"/>
    <property type="match status" value="1"/>
</dbReference>
<evidence type="ECO:0000256" key="7">
    <source>
        <dbReference type="ARBA" id="ARBA00022842"/>
    </source>
</evidence>
<comment type="pathway">
    <text evidence="9">Isoprenoid biosynthesis; isopentenyl diphosphate biosynthesis via mevalonate pathway; isopentenyl diphosphate from (R)-mevalonate: step 1/3.</text>
</comment>
<keyword evidence="3 12" id="KW-0808">Transferase</keyword>
<reference evidence="12" key="1">
    <citation type="submission" date="2023-07" db="EMBL/GenBank/DDBJ databases">
        <title>Bifidobacterium aquikefiriaerophilum sp. nov. and Bifidobacterium eccum sp. nov., isolated from water kefir.</title>
        <authorList>
            <person name="Breselge S."/>
            <person name="Bellassi P."/>
            <person name="Barcenilla C."/>
            <person name="Alvarez-Ordonez A."/>
            <person name="Morelli L."/>
            <person name="Cotter P.D."/>
        </authorList>
    </citation>
    <scope>NUCLEOTIDE SEQUENCE</scope>
    <source>
        <strain evidence="14">WK012_4_13</strain>
        <strain evidence="13">WK013_4_14</strain>
        <strain evidence="12">WK048_4_13</strain>
    </source>
</reference>
<keyword evidence="2" id="KW-0444">Lipid biosynthesis</keyword>
<accession>A0AB39UBY4</accession>
<dbReference type="InterPro" id="IPR006205">
    <property type="entry name" value="Mev_gal_kin"/>
</dbReference>
<keyword evidence="4" id="KW-0547">Nucleotide-binding</keyword>
<evidence type="ECO:0000256" key="4">
    <source>
        <dbReference type="ARBA" id="ARBA00022741"/>
    </source>
</evidence>
<dbReference type="SUPFAM" id="SSF55060">
    <property type="entry name" value="GHMP Kinase, C-terminal domain"/>
    <property type="match status" value="1"/>
</dbReference>
<dbReference type="InterPro" id="IPR006204">
    <property type="entry name" value="GHMP_kinase_N_dom"/>
</dbReference>
<organism evidence="12">
    <name type="scientific">Bifidobacterium fermentum</name>
    <dbReference type="NCBI Taxonomy" id="3059035"/>
    <lineage>
        <taxon>Bacteria</taxon>
        <taxon>Bacillati</taxon>
        <taxon>Actinomycetota</taxon>
        <taxon>Actinomycetes</taxon>
        <taxon>Bifidobacteriales</taxon>
        <taxon>Bifidobacteriaceae</taxon>
        <taxon>Bifidobacterium</taxon>
    </lineage>
</organism>
<evidence type="ECO:0000256" key="1">
    <source>
        <dbReference type="ARBA" id="ARBA00022490"/>
    </source>
</evidence>
<evidence type="ECO:0000313" key="13">
    <source>
        <dbReference type="EMBL" id="XDS48955.1"/>
    </source>
</evidence>
<feature type="domain" description="GHMP kinase N-terminal" evidence="10">
    <location>
        <begin position="133"/>
        <end position="203"/>
    </location>
</feature>
<keyword evidence="7" id="KW-0460">Magnesium</keyword>
<evidence type="ECO:0000313" key="12">
    <source>
        <dbReference type="EMBL" id="XDS46265.1"/>
    </source>
</evidence>
<evidence type="ECO:0000313" key="14">
    <source>
        <dbReference type="EMBL" id="XDS50178.1"/>
    </source>
</evidence>
<dbReference type="Pfam" id="PF08544">
    <property type="entry name" value="GHMP_kinases_C"/>
    <property type="match status" value="1"/>
</dbReference>
<dbReference type="Pfam" id="PF00288">
    <property type="entry name" value="GHMP_kinases_N"/>
    <property type="match status" value="1"/>
</dbReference>
<dbReference type="KEGG" id="bfk:QN062_07205"/>
<gene>
    <name evidence="12" type="primary">mvk</name>
    <name evidence="14" type="ORF">QN062_07205</name>
    <name evidence="13" type="ORF">QN216_01405</name>
    <name evidence="12" type="ORF">QN217_09050</name>
</gene>
<dbReference type="PANTHER" id="PTHR43290">
    <property type="entry name" value="MEVALONATE KINASE"/>
    <property type="match status" value="1"/>
</dbReference>
<dbReference type="EC" id="2.7.1.36" evidence="12"/>
<evidence type="ECO:0000259" key="11">
    <source>
        <dbReference type="Pfam" id="PF08544"/>
    </source>
</evidence>
<dbReference type="GO" id="GO:0005829">
    <property type="term" value="C:cytosol"/>
    <property type="evidence" value="ECO:0007669"/>
    <property type="project" value="TreeGrafter"/>
</dbReference>
<dbReference type="EMBL" id="CP129683">
    <property type="protein sequence ID" value="XDS50178.1"/>
    <property type="molecule type" value="Genomic_DNA"/>
</dbReference>
<evidence type="ECO:0000256" key="9">
    <source>
        <dbReference type="ARBA" id="ARBA00029438"/>
    </source>
</evidence>
<evidence type="ECO:0000256" key="3">
    <source>
        <dbReference type="ARBA" id="ARBA00022679"/>
    </source>
</evidence>
<keyword evidence="6" id="KW-0067">ATP-binding</keyword>
<dbReference type="GO" id="GO:0004496">
    <property type="term" value="F:mevalonate kinase activity"/>
    <property type="evidence" value="ECO:0007669"/>
    <property type="project" value="UniProtKB-EC"/>
</dbReference>
<dbReference type="SUPFAM" id="SSF54211">
    <property type="entry name" value="Ribosomal protein S5 domain 2-like"/>
    <property type="match status" value="1"/>
</dbReference>
<name>A0AB39UBY4_9BIFI</name>
<evidence type="ECO:0000256" key="2">
    <source>
        <dbReference type="ARBA" id="ARBA00022516"/>
    </source>
</evidence>
<dbReference type="PANTHER" id="PTHR43290:SF2">
    <property type="entry name" value="MEVALONATE KINASE"/>
    <property type="match status" value="1"/>
</dbReference>
<dbReference type="Gene3D" id="3.30.230.10">
    <property type="match status" value="1"/>
</dbReference>
<dbReference type="RefSeq" id="WP_369341150.1">
    <property type="nucleotide sequence ID" value="NZ_CP129675.1"/>
</dbReference>
<dbReference type="NCBIfam" id="TIGR00549">
    <property type="entry name" value="mevalon_kin"/>
    <property type="match status" value="1"/>
</dbReference>
<dbReference type="PRINTS" id="PR00959">
    <property type="entry name" value="MEVGALKINASE"/>
</dbReference>
<evidence type="ECO:0000256" key="8">
    <source>
        <dbReference type="ARBA" id="ARBA00023098"/>
    </source>
</evidence>
<sequence>MKERTYEQFRRRPQSALLGVENAAPFSERVMRSASPRLASRTSQMELPSRGAFHSGYGETWAKAILVGEHSAVYGYPAVALPLHSMKMKAWATPNLVGRHQLRALGFTGPLDDSGDRFAGIRRAVSVAEEFVSPQRWSAFTLVTEADFPAERGLGSSAAAAGAVIRAVLDAYGVGATSQELFELTNRAEMVTHGHPSGLDSATTCSQNAVVLSGGRISHVSMKASGVLVIADSGICGSTREAVGNVHHQYETDRPRIEAILGELGTLGSQSVDDLQGGKMDDLGVHMNAAHILLAQLKVSEPTLDRLVNVARDAGALGAKLTGGGLGGCIVALAADQRHADVIMDELRQAGACGVWSHGLGAMV</sequence>
<dbReference type="InterPro" id="IPR014721">
    <property type="entry name" value="Ribsml_uS5_D2-typ_fold_subgr"/>
</dbReference>
<dbReference type="EMBL" id="CP129675">
    <property type="protein sequence ID" value="XDS46265.1"/>
    <property type="molecule type" value="Genomic_DNA"/>
</dbReference>